<proteinExistence type="predicted"/>
<keyword evidence="1" id="KW-0175">Coiled coil</keyword>
<sequence>MKRKSNEFAETAFLYNSYKEGLKEVQKENKEFENKIKVNKDAVLIISNDIPVLNELQKENRMLEKKLVNIGRAMSSCQEKICNLLEELLKEEKGSVAVLLQLAEKELLKAKLLH</sequence>
<name>A0A8X6U6Y9_NEPPI</name>
<dbReference type="Proteomes" id="UP000887013">
    <property type="component" value="Unassembled WGS sequence"/>
</dbReference>
<organism evidence="2 3">
    <name type="scientific">Nephila pilipes</name>
    <name type="common">Giant wood spider</name>
    <name type="synonym">Nephila maculata</name>
    <dbReference type="NCBI Taxonomy" id="299642"/>
    <lineage>
        <taxon>Eukaryota</taxon>
        <taxon>Metazoa</taxon>
        <taxon>Ecdysozoa</taxon>
        <taxon>Arthropoda</taxon>
        <taxon>Chelicerata</taxon>
        <taxon>Arachnida</taxon>
        <taxon>Araneae</taxon>
        <taxon>Araneomorphae</taxon>
        <taxon>Entelegynae</taxon>
        <taxon>Araneoidea</taxon>
        <taxon>Nephilidae</taxon>
        <taxon>Nephila</taxon>
    </lineage>
</organism>
<evidence type="ECO:0000313" key="3">
    <source>
        <dbReference type="Proteomes" id="UP000887013"/>
    </source>
</evidence>
<accession>A0A8X6U6Y9</accession>
<feature type="coiled-coil region" evidence="1">
    <location>
        <begin position="15"/>
        <end position="73"/>
    </location>
</feature>
<protein>
    <submittedName>
        <fullName evidence="2">Uncharacterized protein</fullName>
    </submittedName>
</protein>
<evidence type="ECO:0000256" key="1">
    <source>
        <dbReference type="SAM" id="Coils"/>
    </source>
</evidence>
<reference evidence="2" key="1">
    <citation type="submission" date="2020-08" db="EMBL/GenBank/DDBJ databases">
        <title>Multicomponent nature underlies the extraordinary mechanical properties of spider dragline silk.</title>
        <authorList>
            <person name="Kono N."/>
            <person name="Nakamura H."/>
            <person name="Mori M."/>
            <person name="Yoshida Y."/>
            <person name="Ohtoshi R."/>
            <person name="Malay A.D."/>
            <person name="Moran D.A.P."/>
            <person name="Tomita M."/>
            <person name="Numata K."/>
            <person name="Arakawa K."/>
        </authorList>
    </citation>
    <scope>NUCLEOTIDE SEQUENCE</scope>
</reference>
<dbReference type="EMBL" id="BMAW01119416">
    <property type="protein sequence ID" value="GFT84538.1"/>
    <property type="molecule type" value="Genomic_DNA"/>
</dbReference>
<evidence type="ECO:0000313" key="2">
    <source>
        <dbReference type="EMBL" id="GFT84538.1"/>
    </source>
</evidence>
<comment type="caution">
    <text evidence="2">The sequence shown here is derived from an EMBL/GenBank/DDBJ whole genome shotgun (WGS) entry which is preliminary data.</text>
</comment>
<dbReference type="AlphaFoldDB" id="A0A8X6U6Y9"/>
<gene>
    <name evidence="2" type="ORF">NPIL_69521</name>
</gene>
<keyword evidence="3" id="KW-1185">Reference proteome</keyword>